<protein>
    <submittedName>
        <fullName evidence="2">VOC family protein</fullName>
    </submittedName>
</protein>
<gene>
    <name evidence="2" type="ORF">ICL16_24685</name>
</gene>
<reference evidence="2" key="1">
    <citation type="submission" date="2020-09" db="EMBL/GenBank/DDBJ databases">
        <title>Iningainema tapete sp. nov. (Scytonemataceae, Cyanobacteria) from greenhouses in central Florida (USA) produces two types of nodularin with biosynthetic potential for microcystin-LR and anabaenopeptins.</title>
        <authorList>
            <person name="Berthold D.E."/>
            <person name="Lefler F.W."/>
            <person name="Huang I.-S."/>
            <person name="Abdulla H."/>
            <person name="Zimba P.V."/>
            <person name="Laughinghouse H.D. IV."/>
        </authorList>
    </citation>
    <scope>NUCLEOTIDE SEQUENCE</scope>
    <source>
        <strain evidence="2">BLCCT55</strain>
    </source>
</reference>
<evidence type="ECO:0000313" key="2">
    <source>
        <dbReference type="EMBL" id="MBD2775172.1"/>
    </source>
</evidence>
<dbReference type="EMBL" id="JACXAE010000075">
    <property type="protein sequence ID" value="MBD2775172.1"/>
    <property type="molecule type" value="Genomic_DNA"/>
</dbReference>
<dbReference type="AlphaFoldDB" id="A0A8J7BY70"/>
<comment type="caution">
    <text evidence="2">The sequence shown here is derived from an EMBL/GenBank/DDBJ whole genome shotgun (WGS) entry which is preliminary data.</text>
</comment>
<feature type="domain" description="Glyoxalase/fosfomycin resistance/dioxygenase" evidence="1">
    <location>
        <begin position="33"/>
        <end position="157"/>
    </location>
</feature>
<proteinExistence type="predicted"/>
<organism evidence="2 3">
    <name type="scientific">Iningainema tapete BLCC-T55</name>
    <dbReference type="NCBI Taxonomy" id="2748662"/>
    <lineage>
        <taxon>Bacteria</taxon>
        <taxon>Bacillati</taxon>
        <taxon>Cyanobacteriota</taxon>
        <taxon>Cyanophyceae</taxon>
        <taxon>Nostocales</taxon>
        <taxon>Scytonemataceae</taxon>
        <taxon>Iningainema tapete</taxon>
    </lineage>
</organism>
<dbReference type="RefSeq" id="WP_190833195.1">
    <property type="nucleotide sequence ID" value="NZ_CAWPPI010000075.1"/>
</dbReference>
<evidence type="ECO:0000313" key="3">
    <source>
        <dbReference type="Proteomes" id="UP000629098"/>
    </source>
</evidence>
<dbReference type="SUPFAM" id="SSF54593">
    <property type="entry name" value="Glyoxalase/Bleomycin resistance protein/Dihydroxybiphenyl dioxygenase"/>
    <property type="match status" value="1"/>
</dbReference>
<dbReference type="Proteomes" id="UP000629098">
    <property type="component" value="Unassembled WGS sequence"/>
</dbReference>
<keyword evidence="3" id="KW-1185">Reference proteome</keyword>
<dbReference type="Pfam" id="PF00903">
    <property type="entry name" value="Glyoxalase"/>
    <property type="match status" value="1"/>
</dbReference>
<accession>A0A8J7BY70</accession>
<sequence length="266" mass="30178">MKVSTTNQPKLDIIPLIKNKQPIKSGLGHYLQGIQHIGITVYDLDKSLEFYTEVLGGKLVIAEDGLMGEGMQNTLFQKEELDAITKGIDPKTLDIPTLKDSQNALDIKFISFGNTCLELIYFRDAENSISHSSVGSIPSHIAHVNAMHLSFHVKDDVDLNVFANLLEEECEKRGIANVICNRIIQVKSEAERRKVALKYNSTKFWHEPYITEDEPEDFGEFEGWALFYCKGPSGEQLEFNQVTRKVKGHFAQAQQEYKIANKTWKE</sequence>
<dbReference type="InterPro" id="IPR029068">
    <property type="entry name" value="Glyas_Bleomycin-R_OHBP_Dase"/>
</dbReference>
<evidence type="ECO:0000259" key="1">
    <source>
        <dbReference type="Pfam" id="PF00903"/>
    </source>
</evidence>
<name>A0A8J7BY70_9CYAN</name>
<dbReference type="InterPro" id="IPR004360">
    <property type="entry name" value="Glyas_Fos-R_dOase_dom"/>
</dbReference>
<dbReference type="Gene3D" id="3.10.180.10">
    <property type="entry name" value="2,3-Dihydroxybiphenyl 1,2-Dioxygenase, domain 1"/>
    <property type="match status" value="1"/>
</dbReference>